<sequence length="188" mass="20580">SLSDGFPRQLRAADGAGVRSTRSFPFYSSLLLISLISTSRTCFVSTRISANITVLLFSPLHLLPFKHPPMVVPSRSRVLRVGFRWRSRGLARALRGDLGGGEVEHVVHHLGWGLRGISVRNGVSLSRTRWFPKNGCHGLKGVHVSPSSFSPPHLLPFFIARTSVASTRIPFCQVGLVARGRGTACRDD</sequence>
<dbReference type="EMBL" id="BTSY01000006">
    <property type="protein sequence ID" value="GMT31260.1"/>
    <property type="molecule type" value="Genomic_DNA"/>
</dbReference>
<evidence type="ECO:0000313" key="2">
    <source>
        <dbReference type="Proteomes" id="UP001432322"/>
    </source>
</evidence>
<dbReference type="AlphaFoldDB" id="A0AAV5WL48"/>
<comment type="caution">
    <text evidence="1">The sequence shown here is derived from an EMBL/GenBank/DDBJ whole genome shotgun (WGS) entry which is preliminary data.</text>
</comment>
<accession>A0AAV5WL48</accession>
<feature type="non-terminal residue" evidence="1">
    <location>
        <position position="1"/>
    </location>
</feature>
<evidence type="ECO:0008006" key="3">
    <source>
        <dbReference type="Google" id="ProtNLM"/>
    </source>
</evidence>
<dbReference type="Proteomes" id="UP001432322">
    <property type="component" value="Unassembled WGS sequence"/>
</dbReference>
<name>A0AAV5WL48_9BILA</name>
<evidence type="ECO:0000313" key="1">
    <source>
        <dbReference type="EMBL" id="GMT31260.1"/>
    </source>
</evidence>
<organism evidence="1 2">
    <name type="scientific">Pristionchus fissidentatus</name>
    <dbReference type="NCBI Taxonomy" id="1538716"/>
    <lineage>
        <taxon>Eukaryota</taxon>
        <taxon>Metazoa</taxon>
        <taxon>Ecdysozoa</taxon>
        <taxon>Nematoda</taxon>
        <taxon>Chromadorea</taxon>
        <taxon>Rhabditida</taxon>
        <taxon>Rhabditina</taxon>
        <taxon>Diplogasteromorpha</taxon>
        <taxon>Diplogasteroidea</taxon>
        <taxon>Neodiplogasteridae</taxon>
        <taxon>Pristionchus</taxon>
    </lineage>
</organism>
<gene>
    <name evidence="1" type="ORF">PFISCL1PPCAC_22557</name>
</gene>
<keyword evidence="2" id="KW-1185">Reference proteome</keyword>
<reference evidence="1" key="1">
    <citation type="submission" date="2023-10" db="EMBL/GenBank/DDBJ databases">
        <title>Genome assembly of Pristionchus species.</title>
        <authorList>
            <person name="Yoshida K."/>
            <person name="Sommer R.J."/>
        </authorList>
    </citation>
    <scope>NUCLEOTIDE SEQUENCE</scope>
    <source>
        <strain evidence="1">RS5133</strain>
    </source>
</reference>
<proteinExistence type="predicted"/>
<protein>
    <recommendedName>
        <fullName evidence="3">Ribosomal protein</fullName>
    </recommendedName>
</protein>